<evidence type="ECO:0000313" key="13">
    <source>
        <dbReference type="EMBL" id="TXS95302.1"/>
    </source>
</evidence>
<feature type="signal peptide" evidence="10">
    <location>
        <begin position="1"/>
        <end position="29"/>
    </location>
</feature>
<dbReference type="GO" id="GO:0044718">
    <property type="term" value="P:siderophore transmembrane transport"/>
    <property type="evidence" value="ECO:0007669"/>
    <property type="project" value="TreeGrafter"/>
</dbReference>
<evidence type="ECO:0000256" key="9">
    <source>
        <dbReference type="RuleBase" id="RU003357"/>
    </source>
</evidence>
<keyword evidence="7 8" id="KW-0998">Cell outer membrane</keyword>
<evidence type="ECO:0000256" key="6">
    <source>
        <dbReference type="ARBA" id="ARBA00023136"/>
    </source>
</evidence>
<dbReference type="GO" id="GO:0015344">
    <property type="term" value="F:siderophore uptake transmembrane transporter activity"/>
    <property type="evidence" value="ECO:0007669"/>
    <property type="project" value="TreeGrafter"/>
</dbReference>
<accession>A0A5C9A5M9</accession>
<dbReference type="InterPro" id="IPR037066">
    <property type="entry name" value="Plug_dom_sf"/>
</dbReference>
<evidence type="ECO:0000256" key="2">
    <source>
        <dbReference type="ARBA" id="ARBA00022448"/>
    </source>
</evidence>
<dbReference type="SUPFAM" id="SSF56935">
    <property type="entry name" value="Porins"/>
    <property type="match status" value="1"/>
</dbReference>
<feature type="chain" id="PRO_5023109158" evidence="10">
    <location>
        <begin position="30"/>
        <end position="703"/>
    </location>
</feature>
<organism evidence="13 14">
    <name type="scientific">Parahaliea maris</name>
    <dbReference type="NCBI Taxonomy" id="2716870"/>
    <lineage>
        <taxon>Bacteria</taxon>
        <taxon>Pseudomonadati</taxon>
        <taxon>Pseudomonadota</taxon>
        <taxon>Gammaproteobacteria</taxon>
        <taxon>Cellvibrionales</taxon>
        <taxon>Halieaceae</taxon>
        <taxon>Parahaliea</taxon>
    </lineage>
</organism>
<gene>
    <name evidence="13" type="ORF">FV139_05230</name>
</gene>
<evidence type="ECO:0000259" key="11">
    <source>
        <dbReference type="Pfam" id="PF00593"/>
    </source>
</evidence>
<evidence type="ECO:0000256" key="3">
    <source>
        <dbReference type="ARBA" id="ARBA00022452"/>
    </source>
</evidence>
<dbReference type="InterPro" id="IPR010100">
    <property type="entry name" value="TonB-dep_Cu_rcpt"/>
</dbReference>
<keyword evidence="2 8" id="KW-0813">Transport</keyword>
<keyword evidence="13" id="KW-0675">Receptor</keyword>
<keyword evidence="3 8" id="KW-1134">Transmembrane beta strand</keyword>
<evidence type="ECO:0000256" key="5">
    <source>
        <dbReference type="ARBA" id="ARBA00023077"/>
    </source>
</evidence>
<dbReference type="PROSITE" id="PS52016">
    <property type="entry name" value="TONB_DEPENDENT_REC_3"/>
    <property type="match status" value="1"/>
</dbReference>
<evidence type="ECO:0000256" key="10">
    <source>
        <dbReference type="SAM" id="SignalP"/>
    </source>
</evidence>
<evidence type="ECO:0000313" key="14">
    <source>
        <dbReference type="Proteomes" id="UP000321039"/>
    </source>
</evidence>
<dbReference type="AlphaFoldDB" id="A0A5C9A5M9"/>
<dbReference type="Pfam" id="PF00593">
    <property type="entry name" value="TonB_dep_Rec_b-barrel"/>
    <property type="match status" value="1"/>
</dbReference>
<dbReference type="GO" id="GO:0009279">
    <property type="term" value="C:cell outer membrane"/>
    <property type="evidence" value="ECO:0007669"/>
    <property type="project" value="UniProtKB-SubCell"/>
</dbReference>
<dbReference type="Gene3D" id="2.40.170.20">
    <property type="entry name" value="TonB-dependent receptor, beta-barrel domain"/>
    <property type="match status" value="1"/>
</dbReference>
<dbReference type="InterPro" id="IPR012910">
    <property type="entry name" value="Plug_dom"/>
</dbReference>
<keyword evidence="10" id="KW-0732">Signal</keyword>
<comment type="similarity">
    <text evidence="8 9">Belongs to the TonB-dependent receptor family.</text>
</comment>
<dbReference type="EMBL" id="VRZA01000002">
    <property type="protein sequence ID" value="TXS95302.1"/>
    <property type="molecule type" value="Genomic_DNA"/>
</dbReference>
<dbReference type="PROSITE" id="PS51257">
    <property type="entry name" value="PROKAR_LIPOPROTEIN"/>
    <property type="match status" value="1"/>
</dbReference>
<evidence type="ECO:0000256" key="8">
    <source>
        <dbReference type="PROSITE-ProRule" id="PRU01360"/>
    </source>
</evidence>
<keyword evidence="4 8" id="KW-0812">Transmembrane</keyword>
<dbReference type="InterPro" id="IPR036942">
    <property type="entry name" value="Beta-barrel_TonB_sf"/>
</dbReference>
<dbReference type="PANTHER" id="PTHR30069:SF49">
    <property type="entry name" value="OUTER MEMBRANE PROTEIN C"/>
    <property type="match status" value="1"/>
</dbReference>
<dbReference type="NCBIfam" id="TIGR01778">
    <property type="entry name" value="TonB-copper"/>
    <property type="match status" value="1"/>
</dbReference>
<comment type="caution">
    <text evidence="13">The sequence shown here is derived from an EMBL/GenBank/DDBJ whole genome shotgun (WGS) entry which is preliminary data.</text>
</comment>
<dbReference type="RefSeq" id="WP_148067213.1">
    <property type="nucleotide sequence ID" value="NZ_VRZA01000002.1"/>
</dbReference>
<name>A0A5C9A5M9_9GAMM</name>
<feature type="domain" description="TonB-dependent receptor plug" evidence="12">
    <location>
        <begin position="61"/>
        <end position="148"/>
    </location>
</feature>
<evidence type="ECO:0000259" key="12">
    <source>
        <dbReference type="Pfam" id="PF07715"/>
    </source>
</evidence>
<keyword evidence="5 9" id="KW-0798">TonB box</keyword>
<reference evidence="13 14" key="1">
    <citation type="submission" date="2019-08" db="EMBL/GenBank/DDBJ databases">
        <title>Parahaliea maris sp. nov., isolated from the surface seawater.</title>
        <authorList>
            <person name="Liu Y."/>
        </authorList>
    </citation>
    <scope>NUCLEOTIDE SEQUENCE [LARGE SCALE GENOMIC DNA]</scope>
    <source>
        <strain evidence="13 14">HSLHS9</strain>
    </source>
</reference>
<feature type="domain" description="TonB-dependent receptor-like beta-barrel" evidence="11">
    <location>
        <begin position="202"/>
        <end position="663"/>
    </location>
</feature>
<proteinExistence type="inferred from homology"/>
<dbReference type="CDD" id="cd01347">
    <property type="entry name" value="ligand_gated_channel"/>
    <property type="match status" value="1"/>
</dbReference>
<dbReference type="InterPro" id="IPR000531">
    <property type="entry name" value="Beta-barrel_TonB"/>
</dbReference>
<dbReference type="Pfam" id="PF07715">
    <property type="entry name" value="Plug"/>
    <property type="match status" value="1"/>
</dbReference>
<evidence type="ECO:0000256" key="1">
    <source>
        <dbReference type="ARBA" id="ARBA00004571"/>
    </source>
</evidence>
<dbReference type="PANTHER" id="PTHR30069">
    <property type="entry name" value="TONB-DEPENDENT OUTER MEMBRANE RECEPTOR"/>
    <property type="match status" value="1"/>
</dbReference>
<sequence length="703" mass="76863">MRLRPLSRPSLSATLCAALACAVPSVSMGGDALEEMIVTAVRMDKPLRLVTDPLKPRQPLPASDGAGYLKSIPGFSVIRKGGSDGDPVLRGMAGSRLSMLLDGDVILGGCSNRMDPPTAYIFPETLDVIEVIKGPQSVRYGPGNSAGVVVFERDNQRPEEAGWSGHASLLSASAERLDGMLDARYTNRDFTLRTTGSSTSAENYEDGDGTEVHSRYERWTAQVDFAWTPDDDTRLEMGAGFSDGEAAYADRGVDGSLFQREAYSASFEKRNLGSLLDSIEVAAYHNYVDHVMDNYSLREPAAMMASRMAMNPDRETRGGRLVVGLTPAATVDVTLGGDLQRNDHSNRSSMNQDMVDYRDLAREPDARFEQAGLFTEVNWRATEASRWLAGARVDQWEVSDLRSEVALSMMSSVPNPTSGESRDQSLYSGFMRFERDFDSPGTYATTAYAGIGHSERFPDYWEMIAKETTDSVSALGIDPEKTTQLDVGLLYNADRFSAGLSLFYNEIDDFLLIESGFEKPAVMGAMPMNAMATNSMAATRETTVVRNIAARSWGLEWDMAYRLTERLRLEGSLAAVRGANDSDGETLPQLPPLEMRMGLTYERSNWSAGMLWRAIAAQDRVDPGRGNIVGQDFGPTDSADVLSLNVGWQPAASLLVTAGVDNLLDATYAEHISRAGATVQGFDQLARINEPGRTFWLKASYSF</sequence>
<comment type="subcellular location">
    <subcellularLocation>
        <location evidence="1 8">Cell outer membrane</location>
        <topology evidence="1 8">Multi-pass membrane protein</topology>
    </subcellularLocation>
</comment>
<dbReference type="Proteomes" id="UP000321039">
    <property type="component" value="Unassembled WGS sequence"/>
</dbReference>
<dbReference type="InterPro" id="IPR039426">
    <property type="entry name" value="TonB-dep_rcpt-like"/>
</dbReference>
<evidence type="ECO:0000256" key="7">
    <source>
        <dbReference type="ARBA" id="ARBA00023237"/>
    </source>
</evidence>
<keyword evidence="14" id="KW-1185">Reference proteome</keyword>
<keyword evidence="6 8" id="KW-0472">Membrane</keyword>
<protein>
    <submittedName>
        <fullName evidence="13">TonB-dependent copper receptor</fullName>
    </submittedName>
</protein>
<evidence type="ECO:0000256" key="4">
    <source>
        <dbReference type="ARBA" id="ARBA00022692"/>
    </source>
</evidence>
<dbReference type="Gene3D" id="2.170.130.10">
    <property type="entry name" value="TonB-dependent receptor, plug domain"/>
    <property type="match status" value="1"/>
</dbReference>